<dbReference type="OMA" id="DQEMDME"/>
<dbReference type="Proteomes" id="UP000688137">
    <property type="component" value="Unassembled WGS sequence"/>
</dbReference>
<sequence>MDQESKITPQFIDTPDEESQAMLSQIEKNGHNPDIYEQMKNNPLFYQLNYAQQGLPSTDQELQKLNDEERLTYEMYTQKSALNNKRVEEKQKLVFKKGFKKAEQKFYQNQLKIGKKKKQNQQQIDFYENHFKELSLKMNKHLTYFIHPQKKMQIGIITYQSGFKSFNQPYIRTILKSQSFRSEIKDYILNHFVREVQEEMSYKLSKFIKFCSRMYQEALKDYQMNSAKNDDEEYFRNFIRLKMEQSILKNSKCKIPWSLQEIIDAQKFALNLIDQEMDMENE</sequence>
<organism evidence="1 2">
    <name type="scientific">Paramecium primaurelia</name>
    <dbReference type="NCBI Taxonomy" id="5886"/>
    <lineage>
        <taxon>Eukaryota</taxon>
        <taxon>Sar</taxon>
        <taxon>Alveolata</taxon>
        <taxon>Ciliophora</taxon>
        <taxon>Intramacronucleata</taxon>
        <taxon>Oligohymenophorea</taxon>
        <taxon>Peniculida</taxon>
        <taxon>Parameciidae</taxon>
        <taxon>Paramecium</taxon>
    </lineage>
</organism>
<comment type="caution">
    <text evidence="1">The sequence shown here is derived from an EMBL/GenBank/DDBJ whole genome shotgun (WGS) entry which is preliminary data.</text>
</comment>
<gene>
    <name evidence="1" type="ORF">PPRIM_AZ9-3.1.T0540136</name>
</gene>
<evidence type="ECO:0000313" key="1">
    <source>
        <dbReference type="EMBL" id="CAD8075305.1"/>
    </source>
</evidence>
<evidence type="ECO:0000313" key="2">
    <source>
        <dbReference type="Proteomes" id="UP000688137"/>
    </source>
</evidence>
<keyword evidence="2" id="KW-1185">Reference proteome</keyword>
<proteinExistence type="predicted"/>
<reference evidence="1" key="1">
    <citation type="submission" date="2021-01" db="EMBL/GenBank/DDBJ databases">
        <authorList>
            <consortium name="Genoscope - CEA"/>
            <person name="William W."/>
        </authorList>
    </citation>
    <scope>NUCLEOTIDE SEQUENCE</scope>
</reference>
<dbReference type="AlphaFoldDB" id="A0A8S1MC63"/>
<protein>
    <submittedName>
        <fullName evidence="1">Uncharacterized protein</fullName>
    </submittedName>
</protein>
<accession>A0A8S1MC63</accession>
<dbReference type="EMBL" id="CAJJDM010000054">
    <property type="protein sequence ID" value="CAD8075305.1"/>
    <property type="molecule type" value="Genomic_DNA"/>
</dbReference>
<name>A0A8S1MC63_PARPR</name>